<comment type="caution">
    <text evidence="4">The sequence shown here is derived from an EMBL/GenBank/DDBJ whole genome shotgun (WGS) entry which is preliminary data.</text>
</comment>
<evidence type="ECO:0000259" key="3">
    <source>
        <dbReference type="PROSITE" id="PS50158"/>
    </source>
</evidence>
<feature type="domain" description="CCHC-type" evidence="3">
    <location>
        <begin position="124"/>
        <end position="141"/>
    </location>
</feature>
<evidence type="ECO:0000313" key="4">
    <source>
        <dbReference type="EMBL" id="KAH7557284.1"/>
    </source>
</evidence>
<keyword evidence="1" id="KW-0863">Zinc-finger</keyword>
<sequence length="363" mass="39947">MINIPPSLLINRWTMNAKAAVDSEVPSDGTLDDIIKVARFGTLSVRCSRMCYFASDSTHGYEKAKMAIDSLCTEIQSLKASTSAGVGGTVPRPNDAHPIHIKNPAAATTKGSVRRTNKSGAQPRKCGRCRQPGHTAKSCQSNIHKGDSTGGSNEGMLTSGTTPSMGVDANTFEFPYNESSATNYARMTNDDVLKMESMRSFRSKNNERTKKYVSDHMLGYINGEVEIPQLVQCCLRITYLFFPLLTKDVSLGQQRMGNGSKSFSYRSRAAVRGILTALGMLNCDVKIFFNIQLVKMYGADKEQIELSYIVQEPYHVCLKLLCFNRIGCLTTNSFVDAYNDQDSGYGIEDDVGKTLTVARSLRL</sequence>
<organism evidence="4 5">
    <name type="scientific">Xanthoceras sorbifolium</name>
    <dbReference type="NCBI Taxonomy" id="99658"/>
    <lineage>
        <taxon>Eukaryota</taxon>
        <taxon>Viridiplantae</taxon>
        <taxon>Streptophyta</taxon>
        <taxon>Embryophyta</taxon>
        <taxon>Tracheophyta</taxon>
        <taxon>Spermatophyta</taxon>
        <taxon>Magnoliopsida</taxon>
        <taxon>eudicotyledons</taxon>
        <taxon>Gunneridae</taxon>
        <taxon>Pentapetalae</taxon>
        <taxon>rosids</taxon>
        <taxon>malvids</taxon>
        <taxon>Sapindales</taxon>
        <taxon>Sapindaceae</taxon>
        <taxon>Xanthoceroideae</taxon>
        <taxon>Xanthoceras</taxon>
    </lineage>
</organism>
<accession>A0ABQ8HF83</accession>
<protein>
    <recommendedName>
        <fullName evidence="3">CCHC-type domain-containing protein</fullName>
    </recommendedName>
</protein>
<reference evidence="4 5" key="1">
    <citation type="submission" date="2021-02" db="EMBL/GenBank/DDBJ databases">
        <title>Plant Genome Project.</title>
        <authorList>
            <person name="Zhang R.-G."/>
        </authorList>
    </citation>
    <scope>NUCLEOTIDE SEQUENCE [LARGE SCALE GENOMIC DNA]</scope>
    <source>
        <tissue evidence="4">Leaves</tissue>
    </source>
</reference>
<keyword evidence="1" id="KW-0862">Zinc</keyword>
<name>A0ABQ8HF83_9ROSI</name>
<dbReference type="Proteomes" id="UP000827721">
    <property type="component" value="Unassembled WGS sequence"/>
</dbReference>
<keyword evidence="5" id="KW-1185">Reference proteome</keyword>
<keyword evidence="1" id="KW-0479">Metal-binding</keyword>
<feature type="region of interest" description="Disordered" evidence="2">
    <location>
        <begin position="83"/>
        <end position="162"/>
    </location>
</feature>
<dbReference type="PROSITE" id="PS50158">
    <property type="entry name" value="ZF_CCHC"/>
    <property type="match status" value="1"/>
</dbReference>
<evidence type="ECO:0000256" key="2">
    <source>
        <dbReference type="SAM" id="MobiDB-lite"/>
    </source>
</evidence>
<evidence type="ECO:0000313" key="5">
    <source>
        <dbReference type="Proteomes" id="UP000827721"/>
    </source>
</evidence>
<gene>
    <name evidence="4" type="ORF">JRO89_XS11G0103500</name>
</gene>
<proteinExistence type="predicted"/>
<evidence type="ECO:0000256" key="1">
    <source>
        <dbReference type="PROSITE-ProRule" id="PRU00047"/>
    </source>
</evidence>
<dbReference type="EMBL" id="JAFEMO010000011">
    <property type="protein sequence ID" value="KAH7557284.1"/>
    <property type="molecule type" value="Genomic_DNA"/>
</dbReference>
<dbReference type="InterPro" id="IPR001878">
    <property type="entry name" value="Znf_CCHC"/>
</dbReference>